<evidence type="ECO:0000256" key="1">
    <source>
        <dbReference type="SAM" id="MobiDB-lite"/>
    </source>
</evidence>
<name>A0A9W4TDE6_9GLOM</name>
<keyword evidence="3" id="KW-1185">Reference proteome</keyword>
<accession>A0A9W4TDE6</accession>
<organism evidence="2 3">
    <name type="scientific">Funneliformis geosporum</name>
    <dbReference type="NCBI Taxonomy" id="1117311"/>
    <lineage>
        <taxon>Eukaryota</taxon>
        <taxon>Fungi</taxon>
        <taxon>Fungi incertae sedis</taxon>
        <taxon>Mucoromycota</taxon>
        <taxon>Glomeromycotina</taxon>
        <taxon>Glomeromycetes</taxon>
        <taxon>Glomerales</taxon>
        <taxon>Glomeraceae</taxon>
        <taxon>Funneliformis</taxon>
    </lineage>
</organism>
<dbReference type="EMBL" id="CAMKVN010025338">
    <property type="protein sequence ID" value="CAI2200758.1"/>
    <property type="molecule type" value="Genomic_DNA"/>
</dbReference>
<feature type="non-terminal residue" evidence="2">
    <location>
        <position position="1"/>
    </location>
</feature>
<proteinExistence type="predicted"/>
<gene>
    <name evidence="2" type="ORF">FWILDA_LOCUS19727</name>
</gene>
<comment type="caution">
    <text evidence="2">The sequence shown here is derived from an EMBL/GenBank/DDBJ whole genome shotgun (WGS) entry which is preliminary data.</text>
</comment>
<dbReference type="Proteomes" id="UP001153678">
    <property type="component" value="Unassembled WGS sequence"/>
</dbReference>
<protein>
    <submittedName>
        <fullName evidence="2">1365_t:CDS:1</fullName>
    </submittedName>
</protein>
<evidence type="ECO:0000313" key="2">
    <source>
        <dbReference type="EMBL" id="CAI2200758.1"/>
    </source>
</evidence>
<evidence type="ECO:0000313" key="3">
    <source>
        <dbReference type="Proteomes" id="UP001153678"/>
    </source>
</evidence>
<reference evidence="2" key="1">
    <citation type="submission" date="2022-08" db="EMBL/GenBank/DDBJ databases">
        <authorList>
            <person name="Kallberg Y."/>
            <person name="Tangrot J."/>
            <person name="Rosling A."/>
        </authorList>
    </citation>
    <scope>NUCLEOTIDE SEQUENCE</scope>
    <source>
        <strain evidence="2">Wild A</strain>
    </source>
</reference>
<dbReference type="AlphaFoldDB" id="A0A9W4TDE6"/>
<feature type="non-terminal residue" evidence="2">
    <location>
        <position position="104"/>
    </location>
</feature>
<sequence length="104" mass="11870">CDKKANGQSVEDDDDKEFENYDFSRDPSFVYDPDYDYGVFFEVDGVKGVNGVNGAKGVNGTEGPPIWEVRIDSSMNKRIDIDPPFRKLRTINNHRIVKEHSRSL</sequence>
<feature type="region of interest" description="Disordered" evidence="1">
    <location>
        <begin position="1"/>
        <end position="21"/>
    </location>
</feature>